<dbReference type="PANTHER" id="PTHR22625:SF70">
    <property type="entry name" value="PLEXIN A, ISOFORM A"/>
    <property type="match status" value="1"/>
</dbReference>
<dbReference type="GO" id="GO:0030334">
    <property type="term" value="P:regulation of cell migration"/>
    <property type="evidence" value="ECO:0007669"/>
    <property type="project" value="TreeGrafter"/>
</dbReference>
<comment type="caution">
    <text evidence="1">Lacks conserved residue(s) required for the propagation of feature annotation.</text>
</comment>
<accession>A0A7J7IT76</accession>
<dbReference type="Gene3D" id="2.170.300.10">
    <property type="entry name" value="Tie2 ligand-binding domain superfamily"/>
    <property type="match status" value="1"/>
</dbReference>
<dbReference type="Proteomes" id="UP000593567">
    <property type="component" value="Unassembled WGS sequence"/>
</dbReference>
<dbReference type="PANTHER" id="PTHR22625">
    <property type="entry name" value="PLEXIN"/>
    <property type="match status" value="1"/>
</dbReference>
<dbReference type="Pfam" id="PF00053">
    <property type="entry name" value="EGF_laminin"/>
    <property type="match status" value="1"/>
</dbReference>
<proteinExistence type="predicted"/>
<dbReference type="GO" id="GO:0017154">
    <property type="term" value="F:semaphorin receptor activity"/>
    <property type="evidence" value="ECO:0007669"/>
    <property type="project" value="InterPro"/>
</dbReference>
<dbReference type="Gene3D" id="2.60.40.10">
    <property type="entry name" value="Immunoglobulins"/>
    <property type="match status" value="1"/>
</dbReference>
<protein>
    <submittedName>
        <fullName evidence="3">PLXNB1</fullName>
    </submittedName>
</protein>
<dbReference type="SMART" id="SM00180">
    <property type="entry name" value="EGF_Lam"/>
    <property type="match status" value="2"/>
</dbReference>
<dbReference type="InterPro" id="IPR031148">
    <property type="entry name" value="Plexin"/>
</dbReference>
<evidence type="ECO:0000313" key="4">
    <source>
        <dbReference type="Proteomes" id="UP000593567"/>
    </source>
</evidence>
<dbReference type="PROSITE" id="PS01248">
    <property type="entry name" value="EGF_LAM_1"/>
    <property type="match status" value="1"/>
</dbReference>
<feature type="disulfide bond" evidence="1">
    <location>
        <begin position="549"/>
        <end position="558"/>
    </location>
</feature>
<dbReference type="PROSITE" id="PS00022">
    <property type="entry name" value="EGF_1"/>
    <property type="match status" value="1"/>
</dbReference>
<evidence type="ECO:0000259" key="2">
    <source>
        <dbReference type="PROSITE" id="PS50026"/>
    </source>
</evidence>
<keyword evidence="1" id="KW-1015">Disulfide bond</keyword>
<gene>
    <name evidence="3" type="ORF">EB796_024630</name>
</gene>
<reference evidence="3" key="1">
    <citation type="submission" date="2020-06" db="EMBL/GenBank/DDBJ databases">
        <title>Draft genome of Bugula neritina, a colonial animal packing powerful symbionts and potential medicines.</title>
        <authorList>
            <person name="Rayko M."/>
        </authorList>
    </citation>
    <scope>NUCLEOTIDE SEQUENCE [LARGE SCALE GENOMIC DNA]</scope>
    <source>
        <strain evidence="3">Kwan_BN1</strain>
    </source>
</reference>
<evidence type="ECO:0000256" key="1">
    <source>
        <dbReference type="PROSITE-ProRule" id="PRU00076"/>
    </source>
</evidence>
<keyword evidence="1" id="KW-0245">EGF-like domain</keyword>
<feature type="domain" description="EGF-like" evidence="2">
    <location>
        <begin position="522"/>
        <end position="559"/>
    </location>
</feature>
<dbReference type="EMBL" id="VXIV02003434">
    <property type="protein sequence ID" value="KAF6017070.1"/>
    <property type="molecule type" value="Genomic_DNA"/>
</dbReference>
<organism evidence="3 4">
    <name type="scientific">Bugula neritina</name>
    <name type="common">Brown bryozoan</name>
    <name type="synonym">Sertularia neritina</name>
    <dbReference type="NCBI Taxonomy" id="10212"/>
    <lineage>
        <taxon>Eukaryota</taxon>
        <taxon>Metazoa</taxon>
        <taxon>Spiralia</taxon>
        <taxon>Lophotrochozoa</taxon>
        <taxon>Bryozoa</taxon>
        <taxon>Gymnolaemata</taxon>
        <taxon>Cheilostomatida</taxon>
        <taxon>Flustrina</taxon>
        <taxon>Buguloidea</taxon>
        <taxon>Bugulidae</taxon>
        <taxon>Bugula</taxon>
    </lineage>
</organism>
<dbReference type="SUPFAM" id="SSF57184">
    <property type="entry name" value="Growth factor receptor domain"/>
    <property type="match status" value="1"/>
</dbReference>
<dbReference type="InterPro" id="IPR009030">
    <property type="entry name" value="Growth_fac_rcpt_cys_sf"/>
</dbReference>
<dbReference type="PROSITE" id="PS50026">
    <property type="entry name" value="EGF_3"/>
    <property type="match status" value="1"/>
</dbReference>
<sequence>MLVMDQFPIRRVILVLLIGANLLSNVGGLVIDTKTNGSKIVLELRQQYANSLGHTTITPNVTGVQVFPDEAKNCRVKGVKQCYRPLVLQNGSPEECYYCQWVCSRYNLSSVDHYNWITTDYVNGSNTFKRYSYTKCVVEIELPDGKAGLASDKNYCDRTHSSAILEVNPHQYLYTWPDNQTVLSVNGTISFRFLLNFTNIHQAETGEKCVPLIVYHYCDAVLQLMCNQNETNMGLYILTSGRSAKLLVEDVLNDDSVPTLQNSFHVGHAIDTNNNLSALYLNGQHVHSLKPAPDLCDPHRFYNAHGLSGILFDFTVYRLALTQRLVNEVYLGRKVSVLPGDECYCPYTHPLFYPPPSESLPWRGDKCSAIENNVTPIDVSGQSLPSDIVDRILDITYSVDNLILSGTNTSWISGETGEARVQISLDRFYHVLGFSVKVDTLPSNLTVRTQQDVLMFSHTCPTSGLLCVEWKNVTLYRDLLLVELHENLPRDSLRTDRLELILDGYYGGVEQLQPYVMRDVAIIADCGCLTNRGECVVEDADTGSYRCLCNEEYEGKYCEQCSDGFTSNGMECIPCDCNVGGSLNQSCDKMLGLCDCIEGVTQSKAGPKCDPYLDKVDPVGFGPIAGGTRLKLGGALLDQVVGISIGNSSCNLLKLRSASTTLYCDTGEAPEEVIGKKMPFSITLNSTNGTTPRYDTGVKFTYFSNPNITSVSRTNSIYSGGLSMTFDGTGLTVIYTPVLLIHVTCQSGPLPVAGTFEQECRHDVSRTYICTLPSLESLSSLTQKCEARVKRQVKANTQPSYSLQTGLKLDGVSTFTNLTSVEWLQVNH</sequence>
<dbReference type="Pfam" id="PF01833">
    <property type="entry name" value="TIG"/>
    <property type="match status" value="1"/>
</dbReference>
<name>A0A7J7IT76_BUGNE</name>
<dbReference type="InterPro" id="IPR013783">
    <property type="entry name" value="Ig-like_fold"/>
</dbReference>
<dbReference type="InterPro" id="IPR002049">
    <property type="entry name" value="LE_dom"/>
</dbReference>
<evidence type="ECO:0000313" key="3">
    <source>
        <dbReference type="EMBL" id="KAF6017070.1"/>
    </source>
</evidence>
<dbReference type="InterPro" id="IPR002909">
    <property type="entry name" value="IPT_dom"/>
</dbReference>
<dbReference type="GO" id="GO:0002116">
    <property type="term" value="C:semaphorin receptor complex"/>
    <property type="evidence" value="ECO:0007669"/>
    <property type="project" value="TreeGrafter"/>
</dbReference>
<dbReference type="InterPro" id="IPR000742">
    <property type="entry name" value="EGF"/>
</dbReference>
<dbReference type="CDD" id="cd00055">
    <property type="entry name" value="EGF_Lam"/>
    <property type="match status" value="1"/>
</dbReference>
<comment type="caution">
    <text evidence="3">The sequence shown here is derived from an EMBL/GenBank/DDBJ whole genome shotgun (WGS) entry which is preliminary data.</text>
</comment>
<dbReference type="CDD" id="cd00603">
    <property type="entry name" value="IPT_PCSR"/>
    <property type="match status" value="1"/>
</dbReference>
<keyword evidence="4" id="KW-1185">Reference proteome</keyword>
<dbReference type="OrthoDB" id="19138at2759"/>
<dbReference type="AlphaFoldDB" id="A0A7J7IT76"/>
<dbReference type="GO" id="GO:0005886">
    <property type="term" value="C:plasma membrane"/>
    <property type="evidence" value="ECO:0007669"/>
    <property type="project" value="TreeGrafter"/>
</dbReference>